<dbReference type="OrthoDB" id="5985588at2759"/>
<dbReference type="Proteomes" id="UP001152795">
    <property type="component" value="Unassembled WGS sequence"/>
</dbReference>
<dbReference type="InterPro" id="IPR036691">
    <property type="entry name" value="Endo/exonu/phosph_ase_sf"/>
</dbReference>
<dbReference type="PANTHER" id="PTHR46670:SF3">
    <property type="entry name" value="ENDONUCLEASE_EXONUCLEASE_PHOSPHATASE DOMAIN-CONTAINING PROTEIN"/>
    <property type="match status" value="1"/>
</dbReference>
<feature type="non-terminal residue" evidence="1">
    <location>
        <position position="204"/>
    </location>
</feature>
<keyword evidence="2" id="KW-1185">Reference proteome</keyword>
<evidence type="ECO:0000313" key="1">
    <source>
        <dbReference type="EMBL" id="CAB4044425.1"/>
    </source>
</evidence>
<name>A0A6S7KFZ6_PARCT</name>
<gene>
    <name evidence="1" type="ORF">PACLA_8A069282</name>
</gene>
<organism evidence="1 2">
    <name type="scientific">Paramuricea clavata</name>
    <name type="common">Red gorgonian</name>
    <name type="synonym">Violescent sea-whip</name>
    <dbReference type="NCBI Taxonomy" id="317549"/>
    <lineage>
        <taxon>Eukaryota</taxon>
        <taxon>Metazoa</taxon>
        <taxon>Cnidaria</taxon>
        <taxon>Anthozoa</taxon>
        <taxon>Octocorallia</taxon>
        <taxon>Malacalcyonacea</taxon>
        <taxon>Plexauridae</taxon>
        <taxon>Paramuricea</taxon>
    </lineage>
</organism>
<dbReference type="Gene3D" id="3.60.10.10">
    <property type="entry name" value="Endonuclease/exonuclease/phosphatase"/>
    <property type="match status" value="1"/>
</dbReference>
<protein>
    <submittedName>
        <fullName evidence="1">Uncharacterized protein</fullName>
    </submittedName>
</protein>
<dbReference type="Pfam" id="PF14529">
    <property type="entry name" value="Exo_endo_phos_2"/>
    <property type="match status" value="1"/>
</dbReference>
<proteinExistence type="predicted"/>
<dbReference type="GO" id="GO:0003824">
    <property type="term" value="F:catalytic activity"/>
    <property type="evidence" value="ECO:0007669"/>
    <property type="project" value="InterPro"/>
</dbReference>
<dbReference type="InterPro" id="IPR005135">
    <property type="entry name" value="Endo/exonuclease/phosphatase"/>
</dbReference>
<sequence>MKDLTYISEPGLHQLWLQIQVMNFRSFFICTAYRPPDTSLSCFETDFSETLTSALSFNKPIYILGDLNCNVLDANDPGQCALSNFCTCFNLTQMVDNPEHSRTLIDAILTSSENNIKQTKVIPNSISDHDIVMSILALKKCRPKPVYVSVRSLKHYNKDSFCEDISNAFWSVINNFQDVNDCLNAFDLLFNEILDQHAPIRKVK</sequence>
<accession>A0A6S7KFZ6</accession>
<reference evidence="1" key="1">
    <citation type="submission" date="2020-04" db="EMBL/GenBank/DDBJ databases">
        <authorList>
            <person name="Alioto T."/>
            <person name="Alioto T."/>
            <person name="Gomez Garrido J."/>
        </authorList>
    </citation>
    <scope>NUCLEOTIDE SEQUENCE</scope>
    <source>
        <strain evidence="1">A484AB</strain>
    </source>
</reference>
<evidence type="ECO:0000313" key="2">
    <source>
        <dbReference type="Proteomes" id="UP001152795"/>
    </source>
</evidence>
<dbReference type="EMBL" id="CACRXK020034901">
    <property type="protein sequence ID" value="CAB4044425.1"/>
    <property type="molecule type" value="Genomic_DNA"/>
</dbReference>
<dbReference type="AlphaFoldDB" id="A0A6S7KFZ6"/>
<comment type="caution">
    <text evidence="1">The sequence shown here is derived from an EMBL/GenBank/DDBJ whole genome shotgun (WGS) entry which is preliminary data.</text>
</comment>
<dbReference type="SUPFAM" id="SSF56219">
    <property type="entry name" value="DNase I-like"/>
    <property type="match status" value="1"/>
</dbReference>
<dbReference type="PANTHER" id="PTHR46670">
    <property type="entry name" value="ENDO/EXONUCLEASE/PHOSPHATASE DOMAIN-CONTAINING PROTEIN"/>
    <property type="match status" value="1"/>
</dbReference>